<accession>A0A143FJD0</accession>
<name>A0A143FJD0_9CAUD</name>
<reference evidence="1 2" key="1">
    <citation type="submission" date="2016-02" db="EMBL/GenBank/DDBJ databases">
        <authorList>
            <person name="Wen L."/>
            <person name="He K."/>
            <person name="Yang H."/>
        </authorList>
    </citation>
    <scope>NUCLEOTIDE SEQUENCE [LARGE SCALE GENOMIC DNA]</scope>
</reference>
<gene>
    <name evidence="1" type="ORF">DNAM5_102</name>
</gene>
<sequence>MNLDPNTVQSEIAHLQEQPTREEREAQEQQEKRDIIDRIIRGKNDVFVKTYDLPDYDLHFTIKIKAPNAIEVGRIQAMTSGYLGGMNTYQSQYFLTVFQTLAAIRVCGQDIPDYLKKDEEIYNLEVLYEIGVDYAKWLNSFADSIQKHGGLKQLARVPYMRNLWALLTKFETLPTDESFRQLSDLQVDLMLYSMTEDAREIERARRGVTGEEDHYDSSFEDEVWNKPVGEWEVLKDGHDPNEIARQVEALTAEKDRKDLAGRFDGLEDYNEHIENGGMTSRESEVSAHIARQLAKAEERAKELTDGKPSGKRFIDDTELAGESDEGYNPLNKAAMDKAIAMFEDEDDEFTML</sequence>
<dbReference type="EMBL" id="KU737346">
    <property type="protein sequence ID" value="AMW61846.1"/>
    <property type="molecule type" value="Genomic_DNA"/>
</dbReference>
<protein>
    <submittedName>
        <fullName evidence="1">Tail chaperone protein</fullName>
    </submittedName>
</protein>
<dbReference type="Proteomes" id="UP000225538">
    <property type="component" value="Segment"/>
</dbReference>
<proteinExistence type="predicted"/>
<evidence type="ECO:0000313" key="2">
    <source>
        <dbReference type="Proteomes" id="UP000225538"/>
    </source>
</evidence>
<organism evidence="1 2">
    <name type="scientific">Bacillus phage Vinny</name>
    <dbReference type="NCBI Taxonomy" id="1805955"/>
    <lineage>
        <taxon>Viruses</taxon>
        <taxon>Duplodnaviria</taxon>
        <taxon>Heunggongvirae</taxon>
        <taxon>Uroviricota</taxon>
        <taxon>Caudoviricetes</taxon>
        <taxon>Herelleviridae</taxon>
        <taxon>Bastillevirinae</taxon>
        <taxon>Bastillevirus</taxon>
        <taxon>Bastillevirus evoli</taxon>
    </lineage>
</organism>
<evidence type="ECO:0000313" key="1">
    <source>
        <dbReference type="EMBL" id="AMW61846.1"/>
    </source>
</evidence>